<sequence length="67" mass="6900">MSLKSMMSFAAATLAILLLLIMTFELASAAPNAGRKLLQTIPGYGVPSTPINDPGLTPYGPGTPGRP</sequence>
<keyword evidence="2" id="KW-0732">Signal</keyword>
<evidence type="ECO:0000256" key="2">
    <source>
        <dbReference type="SAM" id="SignalP"/>
    </source>
</evidence>
<dbReference type="EMBL" id="JBGMDY010000003">
    <property type="protein sequence ID" value="KAL2339558.1"/>
    <property type="molecule type" value="Genomic_DNA"/>
</dbReference>
<gene>
    <name evidence="3" type="ORF">Fmac_007498</name>
</gene>
<evidence type="ECO:0008006" key="5">
    <source>
        <dbReference type="Google" id="ProtNLM"/>
    </source>
</evidence>
<feature type="region of interest" description="Disordered" evidence="1">
    <location>
        <begin position="45"/>
        <end position="67"/>
    </location>
</feature>
<feature type="signal peptide" evidence="2">
    <location>
        <begin position="1"/>
        <end position="29"/>
    </location>
</feature>
<protein>
    <recommendedName>
        <fullName evidence="5">Transmembrane protein</fullName>
    </recommendedName>
</protein>
<organism evidence="3 4">
    <name type="scientific">Flemingia macrophylla</name>
    <dbReference type="NCBI Taxonomy" id="520843"/>
    <lineage>
        <taxon>Eukaryota</taxon>
        <taxon>Viridiplantae</taxon>
        <taxon>Streptophyta</taxon>
        <taxon>Embryophyta</taxon>
        <taxon>Tracheophyta</taxon>
        <taxon>Spermatophyta</taxon>
        <taxon>Magnoliopsida</taxon>
        <taxon>eudicotyledons</taxon>
        <taxon>Gunneridae</taxon>
        <taxon>Pentapetalae</taxon>
        <taxon>rosids</taxon>
        <taxon>fabids</taxon>
        <taxon>Fabales</taxon>
        <taxon>Fabaceae</taxon>
        <taxon>Papilionoideae</taxon>
        <taxon>50 kb inversion clade</taxon>
        <taxon>NPAAA clade</taxon>
        <taxon>indigoferoid/millettioid clade</taxon>
        <taxon>Phaseoleae</taxon>
        <taxon>Flemingia</taxon>
    </lineage>
</organism>
<proteinExistence type="predicted"/>
<keyword evidence="4" id="KW-1185">Reference proteome</keyword>
<dbReference type="AlphaFoldDB" id="A0ABD1MVT8"/>
<evidence type="ECO:0000256" key="1">
    <source>
        <dbReference type="SAM" id="MobiDB-lite"/>
    </source>
</evidence>
<evidence type="ECO:0000313" key="4">
    <source>
        <dbReference type="Proteomes" id="UP001603857"/>
    </source>
</evidence>
<comment type="caution">
    <text evidence="3">The sequence shown here is derived from an EMBL/GenBank/DDBJ whole genome shotgun (WGS) entry which is preliminary data.</text>
</comment>
<feature type="chain" id="PRO_5044760162" description="Transmembrane protein" evidence="2">
    <location>
        <begin position="30"/>
        <end position="67"/>
    </location>
</feature>
<name>A0ABD1MVT8_9FABA</name>
<evidence type="ECO:0000313" key="3">
    <source>
        <dbReference type="EMBL" id="KAL2339558.1"/>
    </source>
</evidence>
<accession>A0ABD1MVT8</accession>
<reference evidence="3 4" key="1">
    <citation type="submission" date="2024-08" db="EMBL/GenBank/DDBJ databases">
        <title>Insights into the chromosomal genome structure of Flemingia macrophylla.</title>
        <authorList>
            <person name="Ding Y."/>
            <person name="Zhao Y."/>
            <person name="Bi W."/>
            <person name="Wu M."/>
            <person name="Zhao G."/>
            <person name="Gong Y."/>
            <person name="Li W."/>
            <person name="Zhang P."/>
        </authorList>
    </citation>
    <scope>NUCLEOTIDE SEQUENCE [LARGE SCALE GENOMIC DNA]</scope>
    <source>
        <strain evidence="3">DYQJB</strain>
        <tissue evidence="3">Leaf</tissue>
    </source>
</reference>
<dbReference type="Proteomes" id="UP001603857">
    <property type="component" value="Unassembled WGS sequence"/>
</dbReference>